<evidence type="ECO:0000313" key="2">
    <source>
        <dbReference type="EMBL" id="MFC4132065.1"/>
    </source>
</evidence>
<dbReference type="Proteomes" id="UP001595816">
    <property type="component" value="Unassembled WGS sequence"/>
</dbReference>
<protein>
    <submittedName>
        <fullName evidence="2">Uncharacterized protein</fullName>
    </submittedName>
</protein>
<comment type="caution">
    <text evidence="2">The sequence shown here is derived from an EMBL/GenBank/DDBJ whole genome shotgun (WGS) entry which is preliminary data.</text>
</comment>
<keyword evidence="1" id="KW-1133">Transmembrane helix</keyword>
<keyword evidence="3" id="KW-1185">Reference proteome</keyword>
<keyword evidence="1" id="KW-0472">Membrane</keyword>
<dbReference type="EMBL" id="JBHSAY010000009">
    <property type="protein sequence ID" value="MFC4132065.1"/>
    <property type="molecule type" value="Genomic_DNA"/>
</dbReference>
<keyword evidence="1" id="KW-0812">Transmembrane</keyword>
<evidence type="ECO:0000313" key="3">
    <source>
        <dbReference type="Proteomes" id="UP001595816"/>
    </source>
</evidence>
<gene>
    <name evidence="2" type="ORF">ACFOZ4_15755</name>
</gene>
<dbReference type="RefSeq" id="WP_253753945.1">
    <property type="nucleotide sequence ID" value="NZ_JAMZDZ010000001.1"/>
</dbReference>
<sequence length="170" mass="18055">MFEGVRRWFWLAGVGVVLIVVSIFLLWPDAGVEPRARQYRDVTACLLTDSAGVQSAEVQPVWAGMQDASLKTLGQARFLSIEGDQDVANARSYANTLILGKCAVIVAAGRLPVETVLAVARERSNQRCLIVVSGATLSSVSGNVSVIPALDPDATRLAVSSSVAKMLSEP</sequence>
<organism evidence="2 3">
    <name type="scientific">Hamadaea flava</name>
    <dbReference type="NCBI Taxonomy" id="1742688"/>
    <lineage>
        <taxon>Bacteria</taxon>
        <taxon>Bacillati</taxon>
        <taxon>Actinomycetota</taxon>
        <taxon>Actinomycetes</taxon>
        <taxon>Micromonosporales</taxon>
        <taxon>Micromonosporaceae</taxon>
        <taxon>Hamadaea</taxon>
    </lineage>
</organism>
<name>A0ABV8LP05_9ACTN</name>
<evidence type="ECO:0000256" key="1">
    <source>
        <dbReference type="SAM" id="Phobius"/>
    </source>
</evidence>
<accession>A0ABV8LP05</accession>
<feature type="transmembrane region" description="Helical" evidence="1">
    <location>
        <begin position="7"/>
        <end position="27"/>
    </location>
</feature>
<proteinExistence type="predicted"/>
<reference evidence="3" key="1">
    <citation type="journal article" date="2019" name="Int. J. Syst. Evol. Microbiol.">
        <title>The Global Catalogue of Microorganisms (GCM) 10K type strain sequencing project: providing services to taxonomists for standard genome sequencing and annotation.</title>
        <authorList>
            <consortium name="The Broad Institute Genomics Platform"/>
            <consortium name="The Broad Institute Genome Sequencing Center for Infectious Disease"/>
            <person name="Wu L."/>
            <person name="Ma J."/>
        </authorList>
    </citation>
    <scope>NUCLEOTIDE SEQUENCE [LARGE SCALE GENOMIC DNA]</scope>
    <source>
        <strain evidence="3">CGMCC 4.7289</strain>
    </source>
</reference>